<evidence type="ECO:0000313" key="9">
    <source>
        <dbReference type="Proteomes" id="UP000258707"/>
    </source>
</evidence>
<keyword evidence="2" id="KW-0201">Cytochrome c-type biogenesis</keyword>
<feature type="transmembrane region" description="Helical" evidence="3">
    <location>
        <begin position="6"/>
        <end position="29"/>
    </location>
</feature>
<feature type="transmembrane region" description="Helical" evidence="3">
    <location>
        <begin position="411"/>
        <end position="429"/>
    </location>
</feature>
<feature type="transmembrane region" description="Helical" evidence="3">
    <location>
        <begin position="755"/>
        <end position="772"/>
    </location>
</feature>
<proteinExistence type="inferred from homology"/>
<dbReference type="Proteomes" id="UP000258613">
    <property type="component" value="Chromosome"/>
</dbReference>
<feature type="transmembrane region" description="Helical" evidence="3">
    <location>
        <begin position="129"/>
        <end position="148"/>
    </location>
</feature>
<feature type="transmembrane region" description="Helical" evidence="3">
    <location>
        <begin position="41"/>
        <end position="65"/>
    </location>
</feature>
<feature type="transmembrane region" description="Helical" evidence="3">
    <location>
        <begin position="288"/>
        <end position="308"/>
    </location>
</feature>
<evidence type="ECO:0000259" key="4">
    <source>
        <dbReference type="Pfam" id="PF01578"/>
    </source>
</evidence>
<feature type="domain" description="Cytochrome c assembly protein" evidence="4">
    <location>
        <begin position="93"/>
        <end position="311"/>
    </location>
</feature>
<dbReference type="InterPro" id="IPR003567">
    <property type="entry name" value="Cyt_c_biogenesis"/>
</dbReference>
<dbReference type="OrthoDB" id="15291at2157"/>
<evidence type="ECO:0000313" key="8">
    <source>
        <dbReference type="Proteomes" id="UP000258613"/>
    </source>
</evidence>
<dbReference type="PRINTS" id="PR01410">
    <property type="entry name" value="CCBIOGENESIS"/>
</dbReference>
<evidence type="ECO:0000256" key="1">
    <source>
        <dbReference type="ARBA" id="ARBA00009186"/>
    </source>
</evidence>
<dbReference type="InterPro" id="IPR002541">
    <property type="entry name" value="Cyt_c_assembly"/>
</dbReference>
<dbReference type="Proteomes" id="UP000258707">
    <property type="component" value="Chromosome"/>
</dbReference>
<feature type="transmembrane region" description="Helical" evidence="3">
    <location>
        <begin position="187"/>
        <end position="205"/>
    </location>
</feature>
<feature type="transmembrane region" description="Helical" evidence="3">
    <location>
        <begin position="518"/>
        <end position="538"/>
    </location>
</feature>
<accession>A0A346PSU1</accession>
<evidence type="ECO:0000313" key="7">
    <source>
        <dbReference type="EMBL" id="AXR82586.1"/>
    </source>
</evidence>
<evidence type="ECO:0000256" key="2">
    <source>
        <dbReference type="ARBA" id="ARBA00022748"/>
    </source>
</evidence>
<reference evidence="9" key="1">
    <citation type="submission" date="2017-10" db="EMBL/GenBank/DDBJ databases">
        <title>Phenotypic and genomic properties of facultatively anaerobic sulfur-reducing natronoarchaea from hypersaline soda lakes.</title>
        <authorList>
            <person name="Sorokin D.Y."/>
            <person name="Kublanov I.V."/>
            <person name="Roman P."/>
            <person name="Sinninghe Damste J.S."/>
            <person name="Golyshin P.N."/>
            <person name="Rojo D."/>
            <person name="Ciordia S."/>
            <person name="Mena Md.C."/>
            <person name="Ferrer M."/>
            <person name="Messina E."/>
            <person name="Smedile F."/>
            <person name="La Spada G."/>
            <person name="La Cono V."/>
            <person name="Yakimov M.M."/>
        </authorList>
    </citation>
    <scope>NUCLEOTIDE SEQUENCE [LARGE SCALE GENOMIC DNA]</scope>
    <source>
        <strain evidence="9">AArc1</strain>
    </source>
</reference>
<feature type="transmembrane region" description="Helical" evidence="3">
    <location>
        <begin position="475"/>
        <end position="497"/>
    </location>
</feature>
<keyword evidence="3" id="KW-0472">Membrane</keyword>
<organism evidence="6 9">
    <name type="scientific">Natrarchaeobaculum sulfurireducens</name>
    <dbReference type="NCBI Taxonomy" id="2044521"/>
    <lineage>
        <taxon>Archaea</taxon>
        <taxon>Methanobacteriati</taxon>
        <taxon>Methanobacteriota</taxon>
        <taxon>Stenosarchaea group</taxon>
        <taxon>Halobacteria</taxon>
        <taxon>Halobacteriales</taxon>
        <taxon>Natrialbaceae</taxon>
        <taxon>Natrarchaeobaculum</taxon>
    </lineage>
</organism>
<dbReference type="EMBL" id="CP027033">
    <property type="protein sequence ID" value="AXR82586.1"/>
    <property type="molecule type" value="Genomic_DNA"/>
</dbReference>
<reference evidence="8" key="2">
    <citation type="submission" date="2018-02" db="EMBL/GenBank/DDBJ databases">
        <title>Phenotypic and genomic properties of facultatively anaerobic sulfur-reducing natronoarchaea from hypersaline soda lakes.</title>
        <authorList>
            <person name="Sorokin D.Y."/>
            <person name="Kublanov I.V."/>
            <person name="Roman P."/>
            <person name="Sinninghe Damste J.S."/>
            <person name="Golyshin P.N."/>
            <person name="Rojo D."/>
            <person name="Ciordia S."/>
            <person name="Mena M.D.C."/>
            <person name="Ferrer M."/>
            <person name="Messina E."/>
            <person name="Smedile F."/>
            <person name="La Spada G."/>
            <person name="La Cono V."/>
            <person name="Yakimov M.M."/>
        </authorList>
    </citation>
    <scope>NUCLEOTIDE SEQUENCE [LARGE SCALE GENOMIC DNA]</scope>
    <source>
        <strain evidence="8">AArc-Mg</strain>
    </source>
</reference>
<feature type="domain" description="Cytochrome c-type biogenesis protein CcmF C-terminal" evidence="5">
    <location>
        <begin position="679"/>
        <end position="766"/>
    </location>
</feature>
<dbReference type="KEGG" id="nan:AArc1_1102"/>
<keyword evidence="8" id="KW-1185">Reference proteome</keyword>
<feature type="transmembrane region" description="Helical" evidence="3">
    <location>
        <begin position="258"/>
        <end position="276"/>
    </location>
</feature>
<evidence type="ECO:0000313" key="6">
    <source>
        <dbReference type="EMBL" id="AXR77443.1"/>
    </source>
</evidence>
<dbReference type="GeneID" id="37643087"/>
<comment type="similarity">
    <text evidence="1">Belongs to the CcmF/CycK/Ccl1/NrfE/CcsA family.</text>
</comment>
<dbReference type="PANTHER" id="PTHR43653">
    <property type="entry name" value="CYTOCHROME C ASSEMBLY PROTEIN-RELATED"/>
    <property type="match status" value="1"/>
</dbReference>
<dbReference type="GO" id="GO:0015232">
    <property type="term" value="F:heme transmembrane transporter activity"/>
    <property type="evidence" value="ECO:0007669"/>
    <property type="project" value="InterPro"/>
</dbReference>
<dbReference type="EMBL" id="CP024047">
    <property type="protein sequence ID" value="AXR77443.1"/>
    <property type="molecule type" value="Genomic_DNA"/>
</dbReference>
<evidence type="ECO:0000256" key="3">
    <source>
        <dbReference type="SAM" id="Phobius"/>
    </source>
</evidence>
<evidence type="ECO:0000259" key="5">
    <source>
        <dbReference type="Pfam" id="PF16327"/>
    </source>
</evidence>
<dbReference type="PANTHER" id="PTHR43653:SF1">
    <property type="entry name" value="CYTOCHROME C-TYPE BIOGENESIS PROTEIN CCMF"/>
    <property type="match status" value="1"/>
</dbReference>
<accession>A0A346PD48</accession>
<protein>
    <submittedName>
        <fullName evidence="6">Cytochrome c biogenesis factor</fullName>
    </submittedName>
    <submittedName>
        <fullName evidence="7">Cytochrome c heme lyase subunit CcmF</fullName>
    </submittedName>
</protein>
<feature type="transmembrane region" description="Helical" evidence="3">
    <location>
        <begin position="99"/>
        <end position="117"/>
    </location>
</feature>
<dbReference type="KEGG" id="nag:AArcMg_2596"/>
<dbReference type="GO" id="GO:0020037">
    <property type="term" value="F:heme binding"/>
    <property type="evidence" value="ECO:0007669"/>
    <property type="project" value="InterPro"/>
</dbReference>
<dbReference type="Pfam" id="PF01578">
    <property type="entry name" value="Cytochrom_C_asm"/>
    <property type="match status" value="1"/>
</dbReference>
<dbReference type="GO" id="GO:0017004">
    <property type="term" value="P:cytochrome complex assembly"/>
    <property type="evidence" value="ECO:0007669"/>
    <property type="project" value="UniProtKB-KW"/>
</dbReference>
<dbReference type="GO" id="GO:0016020">
    <property type="term" value="C:membrane"/>
    <property type="evidence" value="ECO:0007669"/>
    <property type="project" value="InterPro"/>
</dbReference>
<feature type="transmembrane region" description="Helical" evidence="3">
    <location>
        <begin position="436"/>
        <end position="455"/>
    </location>
</feature>
<feature type="transmembrane region" description="Helical" evidence="3">
    <location>
        <begin position="369"/>
        <end position="391"/>
    </location>
</feature>
<keyword evidence="3" id="KW-1133">Transmembrane helix</keyword>
<dbReference type="GO" id="GO:0016829">
    <property type="term" value="F:lyase activity"/>
    <property type="evidence" value="ECO:0007669"/>
    <property type="project" value="UniProtKB-KW"/>
</dbReference>
<feature type="transmembrane region" description="Helical" evidence="3">
    <location>
        <begin position="328"/>
        <end position="349"/>
    </location>
</feature>
<dbReference type="RefSeq" id="WP_117363620.1">
    <property type="nucleotide sequence ID" value="NZ_CP024047.1"/>
</dbReference>
<keyword evidence="3" id="KW-0812">Transmembrane</keyword>
<reference evidence="6" key="3">
    <citation type="journal article" date="2019" name="Int. J. Syst. Evol. Microbiol.">
        <title>Natronolimnobius sulfurireducens sp. nov. and Halalkaliarchaeum desulfuricum gen. nov., sp. nov., the first sulfur-respiring alkaliphilic haloarchaea from hypersaline alkaline lakes.</title>
        <authorList>
            <person name="Sorokin D.Y."/>
            <person name="Yakimov M."/>
            <person name="Messina E."/>
            <person name="Merkel A.Y."/>
            <person name="Bale N.J."/>
            <person name="Sinninghe Damste J.S."/>
        </authorList>
    </citation>
    <scope>NUCLEOTIDE SEQUENCE</scope>
    <source>
        <strain evidence="7">AArc-Mg</strain>
        <strain evidence="6">AArc1</strain>
    </source>
</reference>
<feature type="transmembrane region" description="Helical" evidence="3">
    <location>
        <begin position="225"/>
        <end position="246"/>
    </location>
</feature>
<keyword evidence="7" id="KW-0456">Lyase</keyword>
<gene>
    <name evidence="6" type="ORF">AArc1_1102</name>
    <name evidence="7" type="ORF">AArcMg_2596</name>
</gene>
<dbReference type="InterPro" id="IPR032523">
    <property type="entry name" value="CcmF_C"/>
</dbReference>
<dbReference type="AlphaFoldDB" id="A0A346PD48"/>
<dbReference type="Pfam" id="PF16327">
    <property type="entry name" value="CcmF_C"/>
    <property type="match status" value="1"/>
</dbReference>
<name>A0A346PD48_9EURY</name>
<sequence length="779" mass="84105">MIPDALTFGTLLIVVAAFASGLSAALLLYGYLTRSDEFQRLTLVASGVSTAALVAAHSYLTYLFVVGDYTYAYVWENSAEYLSLLYRVTGVYANHEGSILFWATLTAVVATWTVYSSHFEGRGSRLVQSISLAIVATFAAMLTTQSPFTPIDVAYPDTPAGFVPPDGDGLNPLLIDPWMAIHPPITFAAYALLIVPFALGIVHFVSRFRGEASVFDEWLPSMLQWLRISWLLLTASIVFGGIWAYGVLGWGGFWSWDPVETAVLIPWLGLTAALHAANRYETSGEYSIFAPAAAALIFPLVIFATTVVRSGVFRSVHSFAAGGIGTGILFLLAVTGTLAIVLPFAYWFLEAGDPDRPADEPWLSRRTVYHGAVLSFAVLAFISIWGLSFPVLRNAATGVEVSVGQDHYNLWSYPVVVFMLLAGGLYALLDMRRRRLAIGATAAVAVVTIAAAFVTPSANWFLSDPSAHDPAVYRIVGNASVLSIVPPAVFFAVTWTVRYVDRVRGVPSRAFKLRETGIVLIHVGGAVLIVAVSFVYLFSTSASVAVVGVADATDNPEPIVEEVPDSEYTVEVTNYDSVEEPTIQDAARSPAEMLAVSEEVSLVRGEITEIDTIENTDVARLDDSDVWLASSDASTSFEEGTEVIARGNVFDGESLATDADAYVYTDADNKGTVSDPPEDVHEPRMVSHEVDITVYEGDEKVAEGSIAEQEYLRSEMNTNDALIERGITGDTYVVGQVSEGGASITIDTYPLANQIWTGVGLMLVGITALIVGDSRFRKR</sequence>